<dbReference type="GeneID" id="9048203"/>
<accession>C5LHV5</accession>
<dbReference type="AlphaFoldDB" id="C5LHV5"/>
<dbReference type="Proteomes" id="UP000007800">
    <property type="component" value="Unassembled WGS sequence"/>
</dbReference>
<dbReference type="EMBL" id="GG682149">
    <property type="protein sequence ID" value="EER03709.1"/>
    <property type="molecule type" value="Genomic_DNA"/>
</dbReference>
<proteinExistence type="predicted"/>
<dbReference type="Gene3D" id="1.10.150.50">
    <property type="entry name" value="Transcription Factor, Ets-1"/>
    <property type="match status" value="1"/>
</dbReference>
<evidence type="ECO:0008006" key="4">
    <source>
        <dbReference type="Google" id="ProtNLM"/>
    </source>
</evidence>
<evidence type="ECO:0000313" key="3">
    <source>
        <dbReference type="Proteomes" id="UP000007800"/>
    </source>
</evidence>
<keyword evidence="3" id="KW-1185">Reference proteome</keyword>
<protein>
    <recommendedName>
        <fullName evidence="4">SAM domain-containing protein</fullName>
    </recommendedName>
</protein>
<dbReference type="SUPFAM" id="SSF47794">
    <property type="entry name" value="Rad51 N-terminal domain-like"/>
    <property type="match status" value="1"/>
</dbReference>
<feature type="compositionally biased region" description="Polar residues" evidence="1">
    <location>
        <begin position="1"/>
        <end position="20"/>
    </location>
</feature>
<dbReference type="OrthoDB" id="445338at2759"/>
<gene>
    <name evidence="2" type="ORF">Pmar_PMAR023006</name>
</gene>
<dbReference type="InterPro" id="IPR010995">
    <property type="entry name" value="DNA_repair_Rad51/TF_NusA_a-hlx"/>
</dbReference>
<reference evidence="2 3" key="1">
    <citation type="submission" date="2008-07" db="EMBL/GenBank/DDBJ databases">
        <authorList>
            <person name="El-Sayed N."/>
            <person name="Caler E."/>
            <person name="Inman J."/>
            <person name="Amedeo P."/>
            <person name="Hass B."/>
            <person name="Wortman J."/>
        </authorList>
    </citation>
    <scope>NUCLEOTIDE SEQUENCE [LARGE SCALE GENOMIC DNA]</scope>
    <source>
        <strain evidence="3">ATCC 50983 / TXsc</strain>
    </source>
</reference>
<feature type="compositionally biased region" description="Basic and acidic residues" evidence="1">
    <location>
        <begin position="21"/>
        <end position="30"/>
    </location>
</feature>
<dbReference type="InterPro" id="IPR013761">
    <property type="entry name" value="SAM/pointed_sf"/>
</dbReference>
<dbReference type="GO" id="GO:0000166">
    <property type="term" value="F:nucleotide binding"/>
    <property type="evidence" value="ECO:0007669"/>
    <property type="project" value="InterPro"/>
</dbReference>
<name>C5LHV5_PERM5</name>
<dbReference type="InParanoid" id="C5LHV5"/>
<evidence type="ECO:0000256" key="1">
    <source>
        <dbReference type="SAM" id="MobiDB-lite"/>
    </source>
</evidence>
<dbReference type="RefSeq" id="XP_002771893.1">
    <property type="nucleotide sequence ID" value="XM_002771847.1"/>
</dbReference>
<sequence length="303" mass="33065">MSSFTNSPRSAVEVANTSVEDNSRNERKTGDVMEAVHKLFDRLERQIEMTKPANTIHYIVDMLCHYYPEHLRGFAAIWSMDPDVQREKIDVANFFRVNKMSAEIAAHFISAGYDTVETLESLTPDDLQDIEAFSKAKWLPGHKVRLVQLFSNIEDRVRQYRHDCASLIAPYMPRSSPTMGPLTLPTPRVISAPSSGVPGQSMSTSYYAGYPSASQGPTTARYISTPAGRSSYVPSPGQSTRTTRVLTCSNIVPYTSQGPRVSTTSPARVVAGLGHTAVDTSTTVIKSGSSTPVSASDGYGSTE</sequence>
<evidence type="ECO:0000313" key="2">
    <source>
        <dbReference type="EMBL" id="EER03709.1"/>
    </source>
</evidence>
<organism evidence="3">
    <name type="scientific">Perkinsus marinus (strain ATCC 50983 / TXsc)</name>
    <dbReference type="NCBI Taxonomy" id="423536"/>
    <lineage>
        <taxon>Eukaryota</taxon>
        <taxon>Sar</taxon>
        <taxon>Alveolata</taxon>
        <taxon>Perkinsozoa</taxon>
        <taxon>Perkinsea</taxon>
        <taxon>Perkinsida</taxon>
        <taxon>Perkinsidae</taxon>
        <taxon>Perkinsus</taxon>
    </lineage>
</organism>
<feature type="region of interest" description="Disordered" evidence="1">
    <location>
        <begin position="1"/>
        <end position="30"/>
    </location>
</feature>